<dbReference type="SMART" id="SM00320">
    <property type="entry name" value="WD40"/>
    <property type="match status" value="4"/>
</dbReference>
<dbReference type="PROSITE" id="PS00678">
    <property type="entry name" value="WD_REPEATS_1"/>
    <property type="match status" value="1"/>
</dbReference>
<protein>
    <recommendedName>
        <fullName evidence="4">Aladin seven-bladed propeller domain-containing protein</fullName>
    </recommendedName>
</protein>
<proteinExistence type="predicted"/>
<dbReference type="FunCoup" id="A0A6L2PL22">
    <property type="interactions" value="1539"/>
</dbReference>
<dbReference type="AlphaFoldDB" id="A0A6L2PL22"/>
<dbReference type="InterPro" id="IPR019775">
    <property type="entry name" value="WD40_repeat_CS"/>
</dbReference>
<evidence type="ECO:0000256" key="2">
    <source>
        <dbReference type="ARBA" id="ARBA00022737"/>
    </source>
</evidence>
<gene>
    <name evidence="5" type="ORF">Cfor_04300</name>
</gene>
<evidence type="ECO:0000259" key="4">
    <source>
        <dbReference type="Pfam" id="PF25460"/>
    </source>
</evidence>
<dbReference type="EMBL" id="BLKM01007482">
    <property type="protein sequence ID" value="GFG30807.1"/>
    <property type="molecule type" value="Genomic_DNA"/>
</dbReference>
<dbReference type="InParanoid" id="A0A6L2PL22"/>
<evidence type="ECO:0000256" key="3">
    <source>
        <dbReference type="PROSITE-ProRule" id="PRU00221"/>
    </source>
</evidence>
<dbReference type="PANTHER" id="PTHR14494:SF0">
    <property type="entry name" value="ALADIN"/>
    <property type="match status" value="1"/>
</dbReference>
<feature type="domain" description="Aladin seven-bladed propeller" evidence="4">
    <location>
        <begin position="108"/>
        <end position="446"/>
    </location>
</feature>
<keyword evidence="6" id="KW-1185">Reference proteome</keyword>
<dbReference type="OrthoDB" id="411991at2759"/>
<dbReference type="GO" id="GO:0006913">
    <property type="term" value="P:nucleocytoplasmic transport"/>
    <property type="evidence" value="ECO:0007669"/>
    <property type="project" value="TreeGrafter"/>
</dbReference>
<evidence type="ECO:0000313" key="5">
    <source>
        <dbReference type="EMBL" id="GFG30807.1"/>
    </source>
</evidence>
<dbReference type="PANTHER" id="PTHR14494">
    <property type="entry name" value="ALADIN/ADRACALIN/AAAS"/>
    <property type="match status" value="1"/>
</dbReference>
<feature type="repeat" description="WD" evidence="3">
    <location>
        <begin position="212"/>
        <end position="254"/>
    </location>
</feature>
<dbReference type="Pfam" id="PF25460">
    <property type="entry name" value="Beta-prop_Aladin"/>
    <property type="match status" value="1"/>
</dbReference>
<dbReference type="GO" id="GO:0005643">
    <property type="term" value="C:nuclear pore"/>
    <property type="evidence" value="ECO:0007669"/>
    <property type="project" value="TreeGrafter"/>
</dbReference>
<keyword evidence="1 3" id="KW-0853">WD repeat</keyword>
<name>A0A6L2PL22_COPFO</name>
<dbReference type="InterPro" id="IPR001680">
    <property type="entry name" value="WD40_rpt"/>
</dbReference>
<dbReference type="InterPro" id="IPR045139">
    <property type="entry name" value="Aladin"/>
</dbReference>
<dbReference type="PROSITE" id="PS50294">
    <property type="entry name" value="WD_REPEATS_REGION"/>
    <property type="match status" value="1"/>
</dbReference>
<dbReference type="InterPro" id="IPR057403">
    <property type="entry name" value="Beta-prop_Aladin"/>
</dbReference>
<dbReference type="Proteomes" id="UP000502823">
    <property type="component" value="Unassembled WGS sequence"/>
</dbReference>
<dbReference type="InterPro" id="IPR015943">
    <property type="entry name" value="WD40/YVTN_repeat-like_dom_sf"/>
</dbReference>
<accession>A0A6L2PL22</accession>
<evidence type="ECO:0000313" key="6">
    <source>
        <dbReference type="Proteomes" id="UP000502823"/>
    </source>
</evidence>
<dbReference type="PROSITE" id="PS50082">
    <property type="entry name" value="WD_REPEATS_2"/>
    <property type="match status" value="1"/>
</dbReference>
<dbReference type="SUPFAM" id="SSF50978">
    <property type="entry name" value="WD40 repeat-like"/>
    <property type="match status" value="1"/>
</dbReference>
<comment type="caution">
    <text evidence="5">The sequence shown here is derived from an EMBL/GenBank/DDBJ whole genome shotgun (WGS) entry which is preliminary data.</text>
</comment>
<reference evidence="6" key="1">
    <citation type="submission" date="2020-01" db="EMBL/GenBank/DDBJ databases">
        <title>Draft genome sequence of the Termite Coptotermes fromosanus.</title>
        <authorList>
            <person name="Itakura S."/>
            <person name="Yosikawa Y."/>
            <person name="Umezawa K."/>
        </authorList>
    </citation>
    <scope>NUCLEOTIDE SEQUENCE [LARGE SCALE GENOMIC DNA]</scope>
</reference>
<sequence>MNLALLKQLDARVTSHPRIAITRDLLHSSICREDTRRIFLPVSETLIKKVTNVWYKQGLVEALHLVAEPQDSREVPAALQVIAAYMLKVISGINYVHSLFRPHIRESGDKLIAAVSQTRAWPISAVRCLAWHPHCTKLAVAAWDDSVHVYSSGTTLTPILKCKSQRAVSCMAWRPMSASELAVGCDGGVFVWQVDPNSVVTRPSTSCATVLQRPHHSPVTSVTWSPQGDILLTASAADTAMYVWDVAMEKFVALRRVGGGGLSLVTWSPDGSKVFAATTGIIFRVWDTAQWTPERWTIASGHVQTACWSPCGSILLFATSEEPIIYSLTFCQRETVFQHDDASKTAVSVVDLTEVEVNEGERVGGIVESMIWDTRGQHLAVLFKKTDLIAIFSTELHVVLQVAPCCLVQGVSGEIPSCIGFQQNFEEGACLTIAWSSGRVQYFPLVRTDLKSERNIFQDSGAC</sequence>
<keyword evidence="2" id="KW-0677">Repeat</keyword>
<dbReference type="InterPro" id="IPR036322">
    <property type="entry name" value="WD40_repeat_dom_sf"/>
</dbReference>
<organism evidence="5 6">
    <name type="scientific">Coptotermes formosanus</name>
    <name type="common">Formosan subterranean termite</name>
    <dbReference type="NCBI Taxonomy" id="36987"/>
    <lineage>
        <taxon>Eukaryota</taxon>
        <taxon>Metazoa</taxon>
        <taxon>Ecdysozoa</taxon>
        <taxon>Arthropoda</taxon>
        <taxon>Hexapoda</taxon>
        <taxon>Insecta</taxon>
        <taxon>Pterygota</taxon>
        <taxon>Neoptera</taxon>
        <taxon>Polyneoptera</taxon>
        <taxon>Dictyoptera</taxon>
        <taxon>Blattodea</taxon>
        <taxon>Blattoidea</taxon>
        <taxon>Termitoidae</taxon>
        <taxon>Rhinotermitidae</taxon>
        <taxon>Coptotermes</taxon>
    </lineage>
</organism>
<evidence type="ECO:0000256" key="1">
    <source>
        <dbReference type="ARBA" id="ARBA00022574"/>
    </source>
</evidence>
<dbReference type="Gene3D" id="2.130.10.10">
    <property type="entry name" value="YVTN repeat-like/Quinoprotein amine dehydrogenase"/>
    <property type="match status" value="2"/>
</dbReference>